<evidence type="ECO:0000256" key="1">
    <source>
        <dbReference type="ARBA" id="ARBA00004651"/>
    </source>
</evidence>
<dbReference type="NCBIfam" id="TIGR01625">
    <property type="entry name" value="YidE_YbjL_dupl"/>
    <property type="match status" value="2"/>
</dbReference>
<evidence type="ECO:0000259" key="9">
    <source>
        <dbReference type="Pfam" id="PF06826"/>
    </source>
</evidence>
<dbReference type="Pfam" id="PF06826">
    <property type="entry name" value="Asp-Al_Ex"/>
    <property type="match status" value="2"/>
</dbReference>
<reference evidence="10" key="1">
    <citation type="submission" date="2020-10" db="EMBL/GenBank/DDBJ databases">
        <authorList>
            <person name="Gilroy R."/>
        </authorList>
    </citation>
    <scope>NUCLEOTIDE SEQUENCE</scope>
    <source>
        <strain evidence="10">ChiSjej6B24-2974</strain>
    </source>
</reference>
<keyword evidence="4" id="KW-1003">Cell membrane</keyword>
<evidence type="ECO:0000256" key="8">
    <source>
        <dbReference type="SAM" id="Phobius"/>
    </source>
</evidence>
<evidence type="ECO:0000256" key="3">
    <source>
        <dbReference type="ARBA" id="ARBA00022448"/>
    </source>
</evidence>
<feature type="transmembrane region" description="Helical" evidence="8">
    <location>
        <begin position="273"/>
        <end position="293"/>
    </location>
</feature>
<evidence type="ECO:0000313" key="10">
    <source>
        <dbReference type="EMBL" id="HIQ82262.1"/>
    </source>
</evidence>
<keyword evidence="5 8" id="KW-0812">Transmembrane</keyword>
<evidence type="ECO:0000256" key="2">
    <source>
        <dbReference type="ARBA" id="ARBA00009854"/>
    </source>
</evidence>
<feature type="transmembrane region" description="Helical" evidence="8">
    <location>
        <begin position="146"/>
        <end position="167"/>
    </location>
</feature>
<feature type="transmembrane region" description="Helical" evidence="8">
    <location>
        <begin position="32"/>
        <end position="50"/>
    </location>
</feature>
<evidence type="ECO:0000313" key="11">
    <source>
        <dbReference type="Proteomes" id="UP000824260"/>
    </source>
</evidence>
<dbReference type="InterPro" id="IPR006512">
    <property type="entry name" value="YidE_YbjL"/>
</dbReference>
<feature type="domain" description="YidE/YbjL duplication" evidence="9">
    <location>
        <begin position="13"/>
        <end position="168"/>
    </location>
</feature>
<feature type="transmembrane region" description="Helical" evidence="8">
    <location>
        <begin position="204"/>
        <end position="221"/>
    </location>
</feature>
<reference evidence="10" key="2">
    <citation type="journal article" date="2021" name="PeerJ">
        <title>Extensive microbial diversity within the chicken gut microbiome revealed by metagenomics and culture.</title>
        <authorList>
            <person name="Gilroy R."/>
            <person name="Ravi A."/>
            <person name="Getino M."/>
            <person name="Pursley I."/>
            <person name="Horton D.L."/>
            <person name="Alikhan N.F."/>
            <person name="Baker D."/>
            <person name="Gharbi K."/>
            <person name="Hall N."/>
            <person name="Watson M."/>
            <person name="Adriaenssens E.M."/>
            <person name="Foster-Nyarko E."/>
            <person name="Jarju S."/>
            <person name="Secka A."/>
            <person name="Antonio M."/>
            <person name="Oren A."/>
            <person name="Chaudhuri R.R."/>
            <person name="La Ragione R."/>
            <person name="Hildebrand F."/>
            <person name="Pallen M.J."/>
        </authorList>
    </citation>
    <scope>NUCLEOTIDE SEQUENCE</scope>
    <source>
        <strain evidence="10">ChiSjej6B24-2974</strain>
    </source>
</reference>
<keyword evidence="7 8" id="KW-0472">Membrane</keyword>
<feature type="transmembrane region" description="Helical" evidence="8">
    <location>
        <begin position="90"/>
        <end position="112"/>
    </location>
</feature>
<dbReference type="AlphaFoldDB" id="A0A9D0ZLA4"/>
<feature type="transmembrane region" description="Helical" evidence="8">
    <location>
        <begin position="299"/>
        <end position="320"/>
    </location>
</feature>
<feature type="transmembrane region" description="Helical" evidence="8">
    <location>
        <begin position="233"/>
        <end position="252"/>
    </location>
</feature>
<dbReference type="Proteomes" id="UP000824260">
    <property type="component" value="Unassembled WGS sequence"/>
</dbReference>
<gene>
    <name evidence="10" type="ORF">IAA52_04085</name>
</gene>
<feature type="domain" description="YidE/YbjL duplication" evidence="9">
    <location>
        <begin position="208"/>
        <end position="380"/>
    </location>
</feature>
<dbReference type="PANTHER" id="PTHR30445:SF3">
    <property type="entry name" value="TRANSPORT PROTEIN YIDE-RELATED"/>
    <property type="match status" value="1"/>
</dbReference>
<evidence type="ECO:0000256" key="4">
    <source>
        <dbReference type="ARBA" id="ARBA00022475"/>
    </source>
</evidence>
<evidence type="ECO:0000256" key="5">
    <source>
        <dbReference type="ARBA" id="ARBA00022692"/>
    </source>
</evidence>
<organism evidence="10 11">
    <name type="scientific">Candidatus Pullichristensenella stercorigallinarum</name>
    <dbReference type="NCBI Taxonomy" id="2840909"/>
    <lineage>
        <taxon>Bacteria</taxon>
        <taxon>Bacillati</taxon>
        <taxon>Bacillota</taxon>
        <taxon>Clostridia</taxon>
        <taxon>Candidatus Pullichristensenella</taxon>
    </lineage>
</organism>
<dbReference type="GO" id="GO:0005886">
    <property type="term" value="C:plasma membrane"/>
    <property type="evidence" value="ECO:0007669"/>
    <property type="project" value="UniProtKB-SubCell"/>
</dbReference>
<accession>A0A9D0ZLA4</accession>
<dbReference type="EMBL" id="DVFZ01000040">
    <property type="protein sequence ID" value="HIQ82262.1"/>
    <property type="molecule type" value="Genomic_DNA"/>
</dbReference>
<comment type="subcellular location">
    <subcellularLocation>
        <location evidence="1">Cell membrane</location>
        <topology evidence="1">Multi-pass membrane protein</topology>
    </subcellularLocation>
</comment>
<dbReference type="PANTHER" id="PTHR30445">
    <property type="entry name" value="K(+)_H(+) ANTIPORTER SUBUNIT KHTT"/>
    <property type="match status" value="1"/>
</dbReference>
<comment type="caution">
    <text evidence="10">The sequence shown here is derived from an EMBL/GenBank/DDBJ whole genome shotgun (WGS) entry which is preliminary data.</text>
</comment>
<feature type="transmembrane region" description="Helical" evidence="8">
    <location>
        <begin position="332"/>
        <end position="352"/>
    </location>
</feature>
<proteinExistence type="inferred from homology"/>
<comment type="similarity">
    <text evidence="2">Belongs to the AAE transporter (TC 2.A.81) family.</text>
</comment>
<name>A0A9D0ZLA4_9FIRM</name>
<dbReference type="InterPro" id="IPR050144">
    <property type="entry name" value="AAE_transporter"/>
</dbReference>
<keyword evidence="3" id="KW-0813">Transport</keyword>
<keyword evidence="6 8" id="KW-1133">Transmembrane helix</keyword>
<evidence type="ECO:0000256" key="6">
    <source>
        <dbReference type="ARBA" id="ARBA00022989"/>
    </source>
</evidence>
<sequence length="384" mass="39446">MTEFISGLNPLLALFLIATLGYLIGAIKIKGIELGTAGVLLVALVFGHFGCEMPSLIRNVGLALFVTSVGFIAGPKFFRNFKQNAKSYILLGFIIILTGALTCALLIAVSGVGPELMVGLMTGALTSTPGLAAAQGAAGDLAAQAAIGYAIAYPFGVVGVVLFVQLLPKILKADMKKEVAELEAAAGVNLHAYTGKTFKLDAEGFFSFGLVIVLGYLLGSIEVPLGGGDNPPVFALGTTGGPLLVGLIFGHFGHVGPIDLTLEKPTLVTFRELGLMLFLIGAGTEGGAGFVDTLRQEGAILFVYGAAMTILPMIVGYFVAAKALKLSLLNNLGSITGGMTSTPALGTLIAVAGTDDVASAYAATYPIALVSVVLASQFLVVLFR</sequence>
<evidence type="ECO:0000256" key="7">
    <source>
        <dbReference type="ARBA" id="ARBA00023136"/>
    </source>
</evidence>
<feature type="transmembrane region" description="Helical" evidence="8">
    <location>
        <begin position="6"/>
        <end position="25"/>
    </location>
</feature>
<feature type="transmembrane region" description="Helical" evidence="8">
    <location>
        <begin position="358"/>
        <end position="383"/>
    </location>
</feature>
<protein>
    <submittedName>
        <fullName evidence="10">Permease</fullName>
    </submittedName>
</protein>
<feature type="transmembrane region" description="Helical" evidence="8">
    <location>
        <begin position="56"/>
        <end position="78"/>
    </location>
</feature>